<evidence type="ECO:0000256" key="2">
    <source>
        <dbReference type="ARBA" id="ARBA00005046"/>
    </source>
</evidence>
<gene>
    <name evidence="6 9" type="primary">moaC</name>
    <name evidence="9" type="ORF">PTI45_00679</name>
</gene>
<organism evidence="9 10">
    <name type="scientific">Paenibacillus nuruki</name>
    <dbReference type="NCBI Taxonomy" id="1886670"/>
    <lineage>
        <taxon>Bacteria</taxon>
        <taxon>Bacillati</taxon>
        <taxon>Bacillota</taxon>
        <taxon>Bacilli</taxon>
        <taxon>Bacillales</taxon>
        <taxon>Paenibacillaceae</taxon>
        <taxon>Paenibacillus</taxon>
    </lineage>
</organism>
<dbReference type="Pfam" id="PF01967">
    <property type="entry name" value="MoaC"/>
    <property type="match status" value="1"/>
</dbReference>
<name>A0A1E3L8C6_9BACL</name>
<dbReference type="EMBL" id="MDER01000027">
    <property type="protein sequence ID" value="ODP29904.1"/>
    <property type="molecule type" value="Genomic_DNA"/>
</dbReference>
<accession>A0A1E3L8C6</accession>
<dbReference type="GO" id="GO:0061799">
    <property type="term" value="F:cyclic pyranopterin monophosphate synthase activity"/>
    <property type="evidence" value="ECO:0007669"/>
    <property type="project" value="UniProtKB-UniRule"/>
</dbReference>
<evidence type="ECO:0000259" key="8">
    <source>
        <dbReference type="Pfam" id="PF01967"/>
    </source>
</evidence>
<dbReference type="CDD" id="cd01420">
    <property type="entry name" value="MoaC_PE"/>
    <property type="match status" value="1"/>
</dbReference>
<comment type="subunit">
    <text evidence="6">Homohexamer; trimer of dimers.</text>
</comment>
<dbReference type="NCBIfam" id="TIGR00581">
    <property type="entry name" value="moaC"/>
    <property type="match status" value="1"/>
</dbReference>
<dbReference type="InterPro" id="IPR036522">
    <property type="entry name" value="MoaC_sf"/>
</dbReference>
<evidence type="ECO:0000256" key="3">
    <source>
        <dbReference type="ARBA" id="ARBA00012575"/>
    </source>
</evidence>
<dbReference type="UniPathway" id="UPA00344"/>
<evidence type="ECO:0000313" key="10">
    <source>
        <dbReference type="Proteomes" id="UP000094578"/>
    </source>
</evidence>
<comment type="pathway">
    <text evidence="2 6">Cofactor biosynthesis; molybdopterin biosynthesis.</text>
</comment>
<comment type="function">
    <text evidence="6">Catalyzes the conversion of (8S)-3',8-cyclo-7,8-dihydroguanosine 5'-triphosphate to cyclic pyranopterin monophosphate (cPMP).</text>
</comment>
<evidence type="ECO:0000256" key="4">
    <source>
        <dbReference type="ARBA" id="ARBA00023150"/>
    </source>
</evidence>
<dbReference type="STRING" id="1886670.PTI45_00679"/>
<protein>
    <recommendedName>
        <fullName evidence="3 6">Cyclic pyranopterin monophosphate synthase</fullName>
        <ecNumber evidence="3 6">4.6.1.17</ecNumber>
    </recommendedName>
    <alternativeName>
        <fullName evidence="6">Molybdenum cofactor biosynthesis protein C</fullName>
    </alternativeName>
</protein>
<feature type="region of interest" description="Disordered" evidence="7">
    <location>
        <begin position="1"/>
        <end position="20"/>
    </location>
</feature>
<evidence type="ECO:0000256" key="7">
    <source>
        <dbReference type="SAM" id="MobiDB-lite"/>
    </source>
</evidence>
<keyword evidence="5 6" id="KW-0456">Lyase</keyword>
<evidence type="ECO:0000256" key="6">
    <source>
        <dbReference type="HAMAP-Rule" id="MF_01224"/>
    </source>
</evidence>
<comment type="catalytic activity">
    <reaction evidence="1 6">
        <text>(8S)-3',8-cyclo-7,8-dihydroguanosine 5'-triphosphate = cyclic pyranopterin phosphate + diphosphate</text>
        <dbReference type="Rhea" id="RHEA:49580"/>
        <dbReference type="ChEBI" id="CHEBI:33019"/>
        <dbReference type="ChEBI" id="CHEBI:59648"/>
        <dbReference type="ChEBI" id="CHEBI:131766"/>
        <dbReference type="EC" id="4.6.1.17"/>
    </reaction>
</comment>
<keyword evidence="10" id="KW-1185">Reference proteome</keyword>
<comment type="caution">
    <text evidence="9">The sequence shown here is derived from an EMBL/GenBank/DDBJ whole genome shotgun (WGS) entry which is preliminary data.</text>
</comment>
<evidence type="ECO:0000256" key="5">
    <source>
        <dbReference type="ARBA" id="ARBA00023239"/>
    </source>
</evidence>
<dbReference type="Gene3D" id="3.30.70.640">
    <property type="entry name" value="Molybdopterin cofactor biosynthesis C (MoaC) domain"/>
    <property type="match status" value="1"/>
</dbReference>
<dbReference type="InterPro" id="IPR023045">
    <property type="entry name" value="MoaC"/>
</dbReference>
<dbReference type="PANTHER" id="PTHR22960">
    <property type="entry name" value="MOLYBDOPTERIN COFACTOR SYNTHESIS PROTEIN A"/>
    <property type="match status" value="1"/>
</dbReference>
<feature type="binding site" evidence="6">
    <location>
        <begin position="90"/>
        <end position="92"/>
    </location>
    <ligand>
        <name>substrate</name>
    </ligand>
</feature>
<dbReference type="AlphaFoldDB" id="A0A1E3L8C6"/>
<keyword evidence="4 6" id="KW-0501">Molybdenum cofactor biosynthesis</keyword>
<dbReference type="PATRIC" id="fig|1886670.3.peg.697"/>
<feature type="binding site" evidence="6">
    <location>
        <begin position="127"/>
        <end position="128"/>
    </location>
    <ligand>
        <name>substrate</name>
    </ligand>
</feature>
<dbReference type="NCBIfam" id="NF006870">
    <property type="entry name" value="PRK09364.1"/>
    <property type="match status" value="1"/>
</dbReference>
<reference evidence="9 10" key="1">
    <citation type="submission" date="2016-08" db="EMBL/GenBank/DDBJ databases">
        <title>Genome sequencing of Paenibacillus sp. TI45-13ar, isolated from Korean traditional nuruk.</title>
        <authorList>
            <person name="Kim S.-J."/>
        </authorList>
    </citation>
    <scope>NUCLEOTIDE SEQUENCE [LARGE SCALE GENOMIC DNA]</scope>
    <source>
        <strain evidence="9 10">TI45-13ar</strain>
    </source>
</reference>
<dbReference type="InterPro" id="IPR047594">
    <property type="entry name" value="MoaC_bact/euk"/>
</dbReference>
<comment type="similarity">
    <text evidence="6">Belongs to the MoaC family.</text>
</comment>
<sequence>MSNQHNQEYEGLPTPAGKLTHFNEQGRARMVDISDKESTSRTAIAVTTVQMLPATLAAIKAGQVGKGDVLAVAQVAGIQAAKRTSDWIPMCHPLPLTGVNITFGDNDHDELHIEVQVKTEGKTGVEMEALTAASAVALTVYDMCKALQKDMVIGPTMLLSKSGGKNGDFKRNE</sequence>
<dbReference type="HAMAP" id="MF_01224_B">
    <property type="entry name" value="MoaC_B"/>
    <property type="match status" value="1"/>
</dbReference>
<dbReference type="Proteomes" id="UP000094578">
    <property type="component" value="Unassembled WGS sequence"/>
</dbReference>
<dbReference type="EC" id="4.6.1.17" evidence="3 6"/>
<dbReference type="RefSeq" id="WP_069326142.1">
    <property type="nucleotide sequence ID" value="NZ_MDER01000027.1"/>
</dbReference>
<evidence type="ECO:0000256" key="1">
    <source>
        <dbReference type="ARBA" id="ARBA00001637"/>
    </source>
</evidence>
<dbReference type="GO" id="GO:0006777">
    <property type="term" value="P:Mo-molybdopterin cofactor biosynthetic process"/>
    <property type="evidence" value="ECO:0007669"/>
    <property type="project" value="UniProtKB-UniRule"/>
</dbReference>
<feature type="active site" evidence="6">
    <location>
        <position position="142"/>
    </location>
</feature>
<dbReference type="InterPro" id="IPR050105">
    <property type="entry name" value="MoCo_biosynth_MoaA/MoaC"/>
</dbReference>
<dbReference type="InterPro" id="IPR002820">
    <property type="entry name" value="Mopterin_CF_biosynth-C_dom"/>
</dbReference>
<dbReference type="SUPFAM" id="SSF55040">
    <property type="entry name" value="Molybdenum cofactor biosynthesis protein C, MoaC"/>
    <property type="match status" value="1"/>
</dbReference>
<evidence type="ECO:0000313" key="9">
    <source>
        <dbReference type="EMBL" id="ODP29904.1"/>
    </source>
</evidence>
<feature type="domain" description="Molybdopterin cofactor biosynthesis C (MoaC)" evidence="8">
    <location>
        <begin position="30"/>
        <end position="164"/>
    </location>
</feature>
<proteinExistence type="inferred from homology"/>